<sequence>MPSLTTAYEVLLEVTNDTSDPITVEILREGIVWNSGPVILLRPHEGLTLILEAGSTYKYTFKNTNARVANVKVRSWRDLNLGVMDVFPSTMPSRMPGIGAVTVQPVEGVTINYIHRDVRSCPPS</sequence>
<organism evidence="1 2">
    <name type="scientific">Sistotremastrum niveocremeum HHB9708</name>
    <dbReference type="NCBI Taxonomy" id="1314777"/>
    <lineage>
        <taxon>Eukaryota</taxon>
        <taxon>Fungi</taxon>
        <taxon>Dikarya</taxon>
        <taxon>Basidiomycota</taxon>
        <taxon>Agaricomycotina</taxon>
        <taxon>Agaricomycetes</taxon>
        <taxon>Sistotremastrales</taxon>
        <taxon>Sistotremastraceae</taxon>
        <taxon>Sertulicium</taxon>
        <taxon>Sertulicium niveocremeum</taxon>
    </lineage>
</organism>
<dbReference type="OrthoDB" id="3249150at2759"/>
<evidence type="ECO:0000313" key="1">
    <source>
        <dbReference type="EMBL" id="KZS93394.1"/>
    </source>
</evidence>
<keyword evidence="2" id="KW-1185">Reference proteome</keyword>
<accession>A0A164UNB3</accession>
<reference evidence="1 2" key="1">
    <citation type="journal article" date="2016" name="Mol. Biol. Evol.">
        <title>Comparative Genomics of Early-Diverging Mushroom-Forming Fungi Provides Insights into the Origins of Lignocellulose Decay Capabilities.</title>
        <authorList>
            <person name="Nagy L.G."/>
            <person name="Riley R."/>
            <person name="Tritt A."/>
            <person name="Adam C."/>
            <person name="Daum C."/>
            <person name="Floudas D."/>
            <person name="Sun H."/>
            <person name="Yadav J.S."/>
            <person name="Pangilinan J."/>
            <person name="Larsson K.H."/>
            <person name="Matsuura K."/>
            <person name="Barry K."/>
            <person name="Labutti K."/>
            <person name="Kuo R."/>
            <person name="Ohm R.A."/>
            <person name="Bhattacharya S.S."/>
            <person name="Shirouzu T."/>
            <person name="Yoshinaga Y."/>
            <person name="Martin F.M."/>
            <person name="Grigoriev I.V."/>
            <person name="Hibbett D.S."/>
        </authorList>
    </citation>
    <scope>NUCLEOTIDE SEQUENCE [LARGE SCALE GENOMIC DNA]</scope>
    <source>
        <strain evidence="1 2">HHB9708</strain>
    </source>
</reference>
<dbReference type="EMBL" id="KV419407">
    <property type="protein sequence ID" value="KZS93394.1"/>
    <property type="molecule type" value="Genomic_DNA"/>
</dbReference>
<name>A0A164UNB3_9AGAM</name>
<dbReference type="Proteomes" id="UP000076722">
    <property type="component" value="Unassembled WGS sequence"/>
</dbReference>
<protein>
    <submittedName>
        <fullName evidence="1">Uncharacterized protein</fullName>
    </submittedName>
</protein>
<dbReference type="AlphaFoldDB" id="A0A164UNB3"/>
<evidence type="ECO:0000313" key="2">
    <source>
        <dbReference type="Proteomes" id="UP000076722"/>
    </source>
</evidence>
<gene>
    <name evidence="1" type="ORF">SISNIDRAFT_485648</name>
</gene>
<proteinExistence type="predicted"/>